<name>A0A8X8APC1_POPTO</name>
<organism evidence="2 3">
    <name type="scientific">Populus tomentosa</name>
    <name type="common">Chinese white poplar</name>
    <dbReference type="NCBI Taxonomy" id="118781"/>
    <lineage>
        <taxon>Eukaryota</taxon>
        <taxon>Viridiplantae</taxon>
        <taxon>Streptophyta</taxon>
        <taxon>Embryophyta</taxon>
        <taxon>Tracheophyta</taxon>
        <taxon>Spermatophyta</taxon>
        <taxon>Magnoliopsida</taxon>
        <taxon>eudicotyledons</taxon>
        <taxon>Gunneridae</taxon>
        <taxon>Pentapetalae</taxon>
        <taxon>rosids</taxon>
        <taxon>fabids</taxon>
        <taxon>Malpighiales</taxon>
        <taxon>Salicaceae</taxon>
        <taxon>Saliceae</taxon>
        <taxon>Populus</taxon>
    </lineage>
</organism>
<feature type="region of interest" description="Disordered" evidence="1">
    <location>
        <begin position="225"/>
        <end position="262"/>
    </location>
</feature>
<dbReference type="PANTHER" id="PTHR33676:SF3">
    <property type="entry name" value="COLD-REGULATED PROTEIN 27"/>
    <property type="match status" value="1"/>
</dbReference>
<sequence length="270" mass="30424">MQKSREERQNDTVNYYFMLYMDGYRESESRTRSETSGLTGHESVELAQQDSPMIESMSSEWTDEKHSLYLKSMEASFVNQLYNSIDLLGWRSQKGRSVPNLSGEVNCSTCRPSGQFKVLRRGGWKKINFRRPESLLSSAKDSRGFLTSPWIQQFTPARKLEGATSPALQECAIQSRGINLNWKKAVLCCPATNSKLSHFGNSFSCHRDFVESNTGQNFVDEDIEGERASSSFSSKRLKTLKTDPSSSDQVVPHSKTPVEEDVTECISAAK</sequence>
<dbReference type="EMBL" id="JAAWWB010000004">
    <property type="protein sequence ID" value="KAG6784510.1"/>
    <property type="molecule type" value="Genomic_DNA"/>
</dbReference>
<dbReference type="GO" id="GO:0009409">
    <property type="term" value="P:response to cold"/>
    <property type="evidence" value="ECO:0007669"/>
    <property type="project" value="InterPro"/>
</dbReference>
<evidence type="ECO:0000313" key="2">
    <source>
        <dbReference type="EMBL" id="KAG6784510.1"/>
    </source>
</evidence>
<reference evidence="2" key="1">
    <citation type="journal article" date="2020" name="bioRxiv">
        <title>Hybrid origin of Populus tomentosa Carr. identified through genome sequencing and phylogenomic analysis.</title>
        <authorList>
            <person name="An X."/>
            <person name="Gao K."/>
            <person name="Chen Z."/>
            <person name="Li J."/>
            <person name="Yang X."/>
            <person name="Yang X."/>
            <person name="Zhou J."/>
            <person name="Guo T."/>
            <person name="Zhao T."/>
            <person name="Huang S."/>
            <person name="Miao D."/>
            <person name="Khan W.U."/>
            <person name="Rao P."/>
            <person name="Ye M."/>
            <person name="Lei B."/>
            <person name="Liao W."/>
            <person name="Wang J."/>
            <person name="Ji L."/>
            <person name="Li Y."/>
            <person name="Guo B."/>
            <person name="Mustafa N.S."/>
            <person name="Li S."/>
            <person name="Yun Q."/>
            <person name="Keller S.R."/>
            <person name="Mao J."/>
            <person name="Zhang R."/>
            <person name="Strauss S.H."/>
        </authorList>
    </citation>
    <scope>NUCLEOTIDE SEQUENCE</scope>
    <source>
        <strain evidence="2">GM15</strain>
        <tissue evidence="2">Leaf</tissue>
    </source>
</reference>
<dbReference type="PANTHER" id="PTHR33676">
    <property type="entry name" value="COLD REGULATED PROTEIN 27"/>
    <property type="match status" value="1"/>
</dbReference>
<accession>A0A8X8APC1</accession>
<dbReference type="InterPro" id="IPR044678">
    <property type="entry name" value="COR27/28"/>
</dbReference>
<protein>
    <recommendedName>
        <fullName evidence="4">Cold regulated gene 27</fullName>
    </recommendedName>
</protein>
<keyword evidence="3" id="KW-1185">Reference proteome</keyword>
<comment type="caution">
    <text evidence="2">The sequence shown here is derived from an EMBL/GenBank/DDBJ whole genome shotgun (WGS) entry which is preliminary data.</text>
</comment>
<evidence type="ECO:0000256" key="1">
    <source>
        <dbReference type="SAM" id="MobiDB-lite"/>
    </source>
</evidence>
<proteinExistence type="predicted"/>
<dbReference type="Proteomes" id="UP000886885">
    <property type="component" value="Chromosome 2D"/>
</dbReference>
<dbReference type="OrthoDB" id="1923282at2759"/>
<evidence type="ECO:0008006" key="4">
    <source>
        <dbReference type="Google" id="ProtNLM"/>
    </source>
</evidence>
<dbReference type="GO" id="GO:0042752">
    <property type="term" value="P:regulation of circadian rhythm"/>
    <property type="evidence" value="ECO:0007669"/>
    <property type="project" value="InterPro"/>
</dbReference>
<dbReference type="AlphaFoldDB" id="A0A8X8APC1"/>
<gene>
    <name evidence="2" type="ORF">POTOM_010206</name>
</gene>
<evidence type="ECO:0000313" key="3">
    <source>
        <dbReference type="Proteomes" id="UP000886885"/>
    </source>
</evidence>